<accession>A0ABT2IQD7</accession>
<protein>
    <submittedName>
        <fullName evidence="1">Uncharacterized protein</fullName>
    </submittedName>
</protein>
<keyword evidence="2" id="KW-1185">Reference proteome</keyword>
<organism evidence="1 2">
    <name type="scientific">Chryseobacterium herbae</name>
    <dbReference type="NCBI Taxonomy" id="2976476"/>
    <lineage>
        <taxon>Bacteria</taxon>
        <taxon>Pseudomonadati</taxon>
        <taxon>Bacteroidota</taxon>
        <taxon>Flavobacteriia</taxon>
        <taxon>Flavobacteriales</taxon>
        <taxon>Weeksellaceae</taxon>
        <taxon>Chryseobacterium group</taxon>
        <taxon>Chryseobacterium</taxon>
    </lineage>
</organism>
<dbReference type="EMBL" id="JAOAMU010000001">
    <property type="protein sequence ID" value="MCT2561028.1"/>
    <property type="molecule type" value="Genomic_DNA"/>
</dbReference>
<evidence type="ECO:0000313" key="2">
    <source>
        <dbReference type="Proteomes" id="UP001525566"/>
    </source>
</evidence>
<dbReference type="RefSeq" id="WP_259836901.1">
    <property type="nucleotide sequence ID" value="NZ_JAOAMU010000001.1"/>
</dbReference>
<evidence type="ECO:0000313" key="1">
    <source>
        <dbReference type="EMBL" id="MCT2561028.1"/>
    </source>
</evidence>
<name>A0ABT2IQD7_9FLAO</name>
<dbReference type="Proteomes" id="UP001525566">
    <property type="component" value="Unassembled WGS sequence"/>
</dbReference>
<reference evidence="1 2" key="1">
    <citation type="submission" date="2022-09" db="EMBL/GenBank/DDBJ databases">
        <title>Chryseobacterium oleae sp.nov., isolated from the inter-root soil of Pyrola calliantha H. Andr. in Tibet.</title>
        <authorList>
            <person name="Li Z."/>
        </authorList>
    </citation>
    <scope>NUCLEOTIDE SEQUENCE [LARGE SCALE GENOMIC DNA]</scope>
    <source>
        <strain evidence="2">pc1-10</strain>
    </source>
</reference>
<gene>
    <name evidence="1" type="ORF">N0B48_03880</name>
</gene>
<proteinExistence type="predicted"/>
<sequence length="54" mass="6073">MGYLNKNNDKIQVHDHTSLKKAELVFNENSYSVNINNGSAYRYGLTGLKVLDNA</sequence>
<comment type="caution">
    <text evidence="1">The sequence shown here is derived from an EMBL/GenBank/DDBJ whole genome shotgun (WGS) entry which is preliminary data.</text>
</comment>